<evidence type="ECO:0000313" key="2">
    <source>
        <dbReference type="Proteomes" id="UP000033999"/>
    </source>
</evidence>
<sequence>MLENIHHNIAKGSWFEKDLCEQMGNVGSEVGRAVNWQKKGNAAQQEKALDRAFDLLDLTMSDSRWQKSARLKEICRVRELLADVFYGENQYHDSPAGLEKYFYQFALMARLSK</sequence>
<dbReference type="EMBL" id="LCKX01000017">
    <property type="protein sequence ID" value="KKU07015.1"/>
    <property type="molecule type" value="Genomic_DNA"/>
</dbReference>
<protein>
    <recommendedName>
        <fullName evidence="3">S23 ribosomal protein</fullName>
    </recommendedName>
</protein>
<name>A0A0G1QED0_9BACT</name>
<proteinExistence type="predicted"/>
<evidence type="ECO:0008006" key="3">
    <source>
        <dbReference type="Google" id="ProtNLM"/>
    </source>
</evidence>
<reference evidence="1 2" key="1">
    <citation type="journal article" date="2015" name="Nature">
        <title>rRNA introns, odd ribosomes, and small enigmatic genomes across a large radiation of phyla.</title>
        <authorList>
            <person name="Brown C.T."/>
            <person name="Hug L.A."/>
            <person name="Thomas B.C."/>
            <person name="Sharon I."/>
            <person name="Castelle C.J."/>
            <person name="Singh A."/>
            <person name="Wilkins M.J."/>
            <person name="Williams K.H."/>
            <person name="Banfield J.F."/>
        </authorList>
    </citation>
    <scope>NUCLEOTIDE SEQUENCE [LARGE SCALE GENOMIC DNA]</scope>
</reference>
<comment type="caution">
    <text evidence="1">The sequence shown here is derived from an EMBL/GenBank/DDBJ whole genome shotgun (WGS) entry which is preliminary data.</text>
</comment>
<evidence type="ECO:0000313" key="1">
    <source>
        <dbReference type="EMBL" id="KKU07015.1"/>
    </source>
</evidence>
<gene>
    <name evidence="1" type="ORF">UX10_C0017G0014</name>
</gene>
<organism evidence="1 2">
    <name type="scientific">Candidatus Magasanikbacteria bacterium GW2011_GWA2_45_39</name>
    <dbReference type="NCBI Taxonomy" id="1619041"/>
    <lineage>
        <taxon>Bacteria</taxon>
        <taxon>Candidatus Magasanikiibacteriota</taxon>
    </lineage>
</organism>
<dbReference type="AlphaFoldDB" id="A0A0G1QED0"/>
<accession>A0A0G1QED0</accession>
<dbReference type="Proteomes" id="UP000033999">
    <property type="component" value="Unassembled WGS sequence"/>
</dbReference>